<dbReference type="Proteomes" id="UP001209713">
    <property type="component" value="Unassembled WGS sequence"/>
</dbReference>
<organism evidence="4 5">
    <name type="scientific">Marinomonas sargassi</name>
    <dbReference type="NCBI Taxonomy" id="2984494"/>
    <lineage>
        <taxon>Bacteria</taxon>
        <taxon>Pseudomonadati</taxon>
        <taxon>Pseudomonadota</taxon>
        <taxon>Gammaproteobacteria</taxon>
        <taxon>Oceanospirillales</taxon>
        <taxon>Oceanospirillaceae</taxon>
        <taxon>Marinomonas</taxon>
    </lineage>
</organism>
<dbReference type="Gene3D" id="3.10.620.30">
    <property type="match status" value="1"/>
</dbReference>
<keyword evidence="1" id="KW-0732">Signal</keyword>
<dbReference type="SUPFAM" id="SSF54001">
    <property type="entry name" value="Cysteine proteinases"/>
    <property type="match status" value="1"/>
</dbReference>
<dbReference type="InterPro" id="IPR038765">
    <property type="entry name" value="Papain-like_cys_pep_sf"/>
</dbReference>
<name>A0ABT2YVI5_9GAMM</name>
<feature type="domain" description="DUF3857" evidence="3">
    <location>
        <begin position="81"/>
        <end position="224"/>
    </location>
</feature>
<dbReference type="Pfam" id="PF12969">
    <property type="entry name" value="DUF3857"/>
    <property type="match status" value="1"/>
</dbReference>
<evidence type="ECO:0000256" key="1">
    <source>
        <dbReference type="SAM" id="SignalP"/>
    </source>
</evidence>
<dbReference type="Gene3D" id="2.60.40.3140">
    <property type="match status" value="1"/>
</dbReference>
<feature type="domain" description="Transglutaminase-like" evidence="2">
    <location>
        <begin position="272"/>
        <end position="344"/>
    </location>
</feature>
<feature type="chain" id="PRO_5046035411" evidence="1">
    <location>
        <begin position="24"/>
        <end position="633"/>
    </location>
</feature>
<evidence type="ECO:0000259" key="2">
    <source>
        <dbReference type="Pfam" id="PF01841"/>
    </source>
</evidence>
<dbReference type="InterPro" id="IPR024618">
    <property type="entry name" value="DUF3857"/>
</dbReference>
<protein>
    <submittedName>
        <fullName evidence="4">DUF3857 and transglutaminase domain-containing protein</fullName>
    </submittedName>
</protein>
<sequence length="633" mass="73037">MKQLINHLFLFITFFISATQVFANNIQFALHESPLIKMAKQDQINNPQGYDSTTNILRSIDVKIDGDLVTTHIQQIWYYPDSKSADTYGTERIYFNEINDQITVYSAASINSNHAVNQLNIETVQYGEDNNYNTFDDQKVAYLPIPGIVERSYMVIDYRVTTDYSKMEMPFYDSFSVEGNFLVKSFKANIQWNKQDIQWHNTHTGLTCQSAEKSLKCTGNNIAPLDIDSSTYWRDKIRGLRVAAHQDWPDVIDRMANAYQQAFTEQTLIDDLYNELTKDLTTKTEIIDALFRYVSEQIRYVSLSTEGHAYTPHSNDSVISNLFGDCKDKTALLQALLKKAGIESTPHLVATNRTNTQQLTVPSAAYFNHIVLCLNYIGKEYCLDPTDMNTHWQTTSDWIQNKVALALRADERPKQIAPSEYLWQMEVNTDLTFTTEGGVLEKQKRTYIGEFASYMRNELRGQTKEEQHEWLKEQYQQNIADIETVKTGIISGFEGDYSTFMVGSSLSFEPFLSTDTHLVYTEPDNWLASELRMNKLENEFDAYTFNGVKYTSHYTIDISSHWTPIKPSPRLSLSSKFGELKRDSYIKNNTLYIETTLTIPWQRIELSDQVDFNKFIEVLRELQAIRVEAPLHT</sequence>
<dbReference type="InterPro" id="IPR002931">
    <property type="entry name" value="Transglutaminase-like"/>
</dbReference>
<evidence type="ECO:0000259" key="3">
    <source>
        <dbReference type="Pfam" id="PF12969"/>
    </source>
</evidence>
<feature type="signal peptide" evidence="1">
    <location>
        <begin position="1"/>
        <end position="23"/>
    </location>
</feature>
<reference evidence="4 5" key="1">
    <citation type="submission" date="2022-10" db="EMBL/GenBank/DDBJ databases">
        <title>Marinomonas transparenta sp. nov. and Marinomonas sargassi sp. nov., isolated from marine alga (Sargassum natans (L.) Gaillon).</title>
        <authorList>
            <person name="Wang Y."/>
        </authorList>
    </citation>
    <scope>NUCLEOTIDE SEQUENCE [LARGE SCALE GENOMIC DNA]</scope>
    <source>
        <strain evidence="4 5">C2222</strain>
    </source>
</reference>
<keyword evidence="5" id="KW-1185">Reference proteome</keyword>
<accession>A0ABT2YVI5</accession>
<evidence type="ECO:0000313" key="5">
    <source>
        <dbReference type="Proteomes" id="UP001209713"/>
    </source>
</evidence>
<dbReference type="Pfam" id="PF01841">
    <property type="entry name" value="Transglut_core"/>
    <property type="match status" value="1"/>
</dbReference>
<dbReference type="EMBL" id="JAOVZB010000006">
    <property type="protein sequence ID" value="MCV2403790.1"/>
    <property type="molecule type" value="Genomic_DNA"/>
</dbReference>
<evidence type="ECO:0000313" key="4">
    <source>
        <dbReference type="EMBL" id="MCV2403790.1"/>
    </source>
</evidence>
<gene>
    <name evidence="4" type="ORF">OFY17_13030</name>
</gene>
<proteinExistence type="predicted"/>
<dbReference type="RefSeq" id="WP_263531172.1">
    <property type="nucleotide sequence ID" value="NZ_JAOVZB010000006.1"/>
</dbReference>
<comment type="caution">
    <text evidence="4">The sequence shown here is derived from an EMBL/GenBank/DDBJ whole genome shotgun (WGS) entry which is preliminary data.</text>
</comment>